<feature type="region of interest" description="Disordered" evidence="1">
    <location>
        <begin position="255"/>
        <end position="277"/>
    </location>
</feature>
<sequence length="277" mass="29334">MTTRALAAALLALLAACARVPPPTLARDPSALLDQVRVAQARVQRVRGAAALRIASPSFSGTVTEFIAAEKPDRVHLETLDFFGTPVAVLVAGGGRFAFYDARAKVFYRGEATPRNISRLLPFELPVEELVTILCGSAPLLPGAPLEVGQDDGFLLLTLGLGDVGQRVAVGEEASVGWSRVRKAGPPGARPEDLNPGYDLEFRAFADRGGARFPREVKLDAPASGARLQLSWHDDVEVNGALERELFQLAPPPGVRVEELPASGAGPAAVPPPGRRE</sequence>
<proteinExistence type="predicted"/>
<evidence type="ECO:0000256" key="2">
    <source>
        <dbReference type="SAM" id="SignalP"/>
    </source>
</evidence>
<keyword evidence="2" id="KW-0732">Signal</keyword>
<dbReference type="PROSITE" id="PS51257">
    <property type="entry name" value="PROKAR_LIPOPROTEIN"/>
    <property type="match status" value="1"/>
</dbReference>
<dbReference type="Gene3D" id="2.50.20.10">
    <property type="entry name" value="Lipoprotein localisation LolA/LolB/LppX"/>
    <property type="match status" value="1"/>
</dbReference>
<keyword evidence="4" id="KW-1185">Reference proteome</keyword>
<dbReference type="RefSeq" id="WP_176062738.1">
    <property type="nucleotide sequence ID" value="NZ_BJTG01000001.1"/>
</dbReference>
<dbReference type="EMBL" id="BJTG01000001">
    <property type="protein sequence ID" value="GEJ55859.1"/>
    <property type="molecule type" value="Genomic_DNA"/>
</dbReference>
<evidence type="ECO:0008006" key="5">
    <source>
        <dbReference type="Google" id="ProtNLM"/>
    </source>
</evidence>
<evidence type="ECO:0000256" key="1">
    <source>
        <dbReference type="SAM" id="MobiDB-lite"/>
    </source>
</evidence>
<gene>
    <name evidence="3" type="ORF">AMYX_06000</name>
</gene>
<evidence type="ECO:0000313" key="4">
    <source>
        <dbReference type="Proteomes" id="UP000503640"/>
    </source>
</evidence>
<dbReference type="AlphaFoldDB" id="A0A7I9VHZ0"/>
<reference evidence="4" key="1">
    <citation type="journal article" date="2020" name="Appl. Environ. Microbiol.">
        <title>Diazotrophic Anaeromyxobacter Isolates from Soils.</title>
        <authorList>
            <person name="Masuda Y."/>
            <person name="Yamanaka H."/>
            <person name="Xu Z.X."/>
            <person name="Shiratori Y."/>
            <person name="Aono T."/>
            <person name="Amachi S."/>
            <person name="Senoo K."/>
            <person name="Itoh H."/>
        </authorList>
    </citation>
    <scope>NUCLEOTIDE SEQUENCE [LARGE SCALE GENOMIC DNA]</scope>
    <source>
        <strain evidence="4">R267</strain>
    </source>
</reference>
<protein>
    <recommendedName>
        <fullName evidence="5">DUF4292 domain-containing protein</fullName>
    </recommendedName>
</protein>
<comment type="caution">
    <text evidence="3">The sequence shown here is derived from an EMBL/GenBank/DDBJ whole genome shotgun (WGS) entry which is preliminary data.</text>
</comment>
<feature type="signal peptide" evidence="2">
    <location>
        <begin position="1"/>
        <end position="26"/>
    </location>
</feature>
<accession>A0A7I9VHZ0</accession>
<evidence type="ECO:0000313" key="3">
    <source>
        <dbReference type="EMBL" id="GEJ55859.1"/>
    </source>
</evidence>
<name>A0A7I9VHZ0_9BACT</name>
<feature type="chain" id="PRO_5029672155" description="DUF4292 domain-containing protein" evidence="2">
    <location>
        <begin position="27"/>
        <end position="277"/>
    </location>
</feature>
<organism evidence="3 4">
    <name type="scientific">Anaeromyxobacter diazotrophicus</name>
    <dbReference type="NCBI Taxonomy" id="2590199"/>
    <lineage>
        <taxon>Bacteria</taxon>
        <taxon>Pseudomonadati</taxon>
        <taxon>Myxococcota</taxon>
        <taxon>Myxococcia</taxon>
        <taxon>Myxococcales</taxon>
        <taxon>Cystobacterineae</taxon>
        <taxon>Anaeromyxobacteraceae</taxon>
        <taxon>Anaeromyxobacter</taxon>
    </lineage>
</organism>
<dbReference type="Proteomes" id="UP000503640">
    <property type="component" value="Unassembled WGS sequence"/>
</dbReference>